<dbReference type="InterPro" id="IPR008205">
    <property type="entry name" value="GGGP_HepGP_synthase"/>
</dbReference>
<comment type="cofactor">
    <cofactor evidence="9">
        <name>Mg(2+)</name>
        <dbReference type="ChEBI" id="CHEBI:18420"/>
    </cofactor>
</comment>
<feature type="binding site" evidence="9">
    <location>
        <begin position="160"/>
        <end position="165"/>
    </location>
    <ligand>
        <name>sn-glycerol 1-phosphate</name>
        <dbReference type="ChEBI" id="CHEBI:57685"/>
    </ligand>
</feature>
<dbReference type="InterPro" id="IPR038597">
    <property type="entry name" value="GGGP/HepGP_synthase_sf"/>
</dbReference>
<dbReference type="Proteomes" id="UP000679992">
    <property type="component" value="Unassembled WGS sequence"/>
</dbReference>
<comment type="caution">
    <text evidence="9">Lacks conserved residue(s) required for the propagation of feature annotation.</text>
</comment>
<evidence type="ECO:0000256" key="1">
    <source>
        <dbReference type="ARBA" id="ARBA00022516"/>
    </source>
</evidence>
<dbReference type="Pfam" id="PF01884">
    <property type="entry name" value="PcrB"/>
    <property type="match status" value="1"/>
</dbReference>
<protein>
    <recommendedName>
        <fullName evidence="9">Heptaprenylglyceryl phosphate synthase</fullName>
        <shortName evidence="9">HepGP synthase</shortName>
        <ecNumber evidence="9">2.5.1.n9</ecNumber>
    </recommendedName>
    <alternativeName>
        <fullName evidence="9">Glycerol-1-phosphate heptaprenyltransferase</fullName>
    </alternativeName>
</protein>
<keyword evidence="3 9" id="KW-0479">Metal-binding</keyword>
<dbReference type="RefSeq" id="WP_213656620.1">
    <property type="nucleotide sequence ID" value="NZ_BOSL01000025.1"/>
</dbReference>
<dbReference type="NCBIfam" id="NF003197">
    <property type="entry name" value="PRK04169.1-1"/>
    <property type="match status" value="1"/>
</dbReference>
<reference evidence="10 11" key="1">
    <citation type="submission" date="2021-03" db="EMBL/GenBank/DDBJ databases">
        <title>Antimicrobial resistance genes in bacteria isolated from Japanese honey, and their potential for conferring macrolide and lincosamide resistance in the American foulbrood pathogen Paenibacillus larvae.</title>
        <authorList>
            <person name="Okamoto M."/>
            <person name="Kumagai M."/>
            <person name="Kanamori H."/>
            <person name="Takamatsu D."/>
        </authorList>
    </citation>
    <scope>NUCLEOTIDE SEQUENCE [LARGE SCALE GENOMIC DNA]</scope>
    <source>
        <strain evidence="10 11">J42TS3</strain>
    </source>
</reference>
<evidence type="ECO:0000256" key="9">
    <source>
        <dbReference type="HAMAP-Rule" id="MF_00112"/>
    </source>
</evidence>
<keyword evidence="11" id="KW-1185">Reference proteome</keyword>
<dbReference type="EMBL" id="BOSL01000025">
    <property type="protein sequence ID" value="GIP55861.1"/>
    <property type="molecule type" value="Genomic_DNA"/>
</dbReference>
<comment type="subunit">
    <text evidence="9">Homodimer.</text>
</comment>
<proteinExistence type="inferred from homology"/>
<feature type="binding site" evidence="9">
    <location>
        <position position="13"/>
    </location>
    <ligand>
        <name>sn-glycerol 1-phosphate</name>
        <dbReference type="ChEBI" id="CHEBI:57685"/>
    </ligand>
</feature>
<keyword evidence="5 9" id="KW-0443">Lipid metabolism</keyword>
<comment type="function">
    <text evidence="9">Prenyltransferase that catalyzes in vivo the transfer of the heptaprenyl moiety of heptaprenyl pyrophosphate (HepPP; 35 carbon atoms) to the C3 hydroxyl of sn-glycerol-1-phosphate (G1P), producing heptaprenylglyceryl phosphate (HepGP). This reaction is an ether-bond-formation step in the biosynthesis of archaea-type G1P-based membrane lipids found in Bacillales.</text>
</comment>
<dbReference type="NCBIfam" id="NF003199">
    <property type="entry name" value="PRK04169.1-3"/>
    <property type="match status" value="1"/>
</dbReference>
<evidence type="ECO:0000256" key="7">
    <source>
        <dbReference type="ARBA" id="ARBA00023264"/>
    </source>
</evidence>
<keyword evidence="7 9" id="KW-1208">Phospholipid metabolism</keyword>
<comment type="caution">
    <text evidence="10">The sequence shown here is derived from an EMBL/GenBank/DDBJ whole genome shotgun (WGS) entry which is preliminary data.</text>
</comment>
<evidence type="ECO:0000256" key="3">
    <source>
        <dbReference type="ARBA" id="ARBA00022723"/>
    </source>
</evidence>
<comment type="similarity">
    <text evidence="9">Belongs to the GGGP/HepGP synthase family. Group I subfamily.</text>
</comment>
<dbReference type="PANTHER" id="PTHR40029">
    <property type="match status" value="1"/>
</dbReference>
<dbReference type="NCBIfam" id="TIGR01768">
    <property type="entry name" value="GGGP-family"/>
    <property type="match status" value="1"/>
</dbReference>
<dbReference type="EC" id="2.5.1.n9" evidence="9"/>
<comment type="catalytic activity">
    <reaction evidence="8 9">
        <text>sn-glycerol 1-phosphate + all-trans-heptaprenyl diphosphate = 3-heptaprenyl-sn-glycero-1-phosphate + diphosphate</text>
        <dbReference type="Rhea" id="RHEA:33495"/>
        <dbReference type="ChEBI" id="CHEBI:33019"/>
        <dbReference type="ChEBI" id="CHEBI:57685"/>
        <dbReference type="ChEBI" id="CHEBI:58206"/>
        <dbReference type="ChEBI" id="CHEBI:64781"/>
        <dbReference type="EC" id="2.5.1.n9"/>
    </reaction>
</comment>
<evidence type="ECO:0000256" key="8">
    <source>
        <dbReference type="ARBA" id="ARBA00048318"/>
    </source>
</evidence>
<evidence type="ECO:0000256" key="6">
    <source>
        <dbReference type="ARBA" id="ARBA00023209"/>
    </source>
</evidence>
<feature type="binding site" evidence="9">
    <location>
        <position position="15"/>
    </location>
    <ligand>
        <name>Mg(2+)</name>
        <dbReference type="ChEBI" id="CHEBI:18420"/>
    </ligand>
</feature>
<organism evidence="10 11">
    <name type="scientific">Paenibacillus vini</name>
    <dbReference type="NCBI Taxonomy" id="1476024"/>
    <lineage>
        <taxon>Bacteria</taxon>
        <taxon>Bacillati</taxon>
        <taxon>Bacillota</taxon>
        <taxon>Bacilli</taxon>
        <taxon>Bacillales</taxon>
        <taxon>Paenibacillaceae</taxon>
        <taxon>Paenibacillus</taxon>
    </lineage>
</organism>
<dbReference type="InterPro" id="IPR039074">
    <property type="entry name" value="GGGP/HepGP_synthase_I"/>
</dbReference>
<accession>A0ABQ4MIQ9</accession>
<keyword evidence="6 9" id="KW-0594">Phospholipid biosynthesis</keyword>
<dbReference type="Gene3D" id="3.20.20.390">
    <property type="entry name" value="FMN-linked oxidoreductases"/>
    <property type="match status" value="1"/>
</dbReference>
<comment type="pathway">
    <text evidence="9">Membrane lipid metabolism; glycerophospholipid metabolism.</text>
</comment>
<evidence type="ECO:0000256" key="4">
    <source>
        <dbReference type="ARBA" id="ARBA00022842"/>
    </source>
</evidence>
<keyword evidence="2 9" id="KW-0808">Transferase</keyword>
<dbReference type="HAMAP" id="MF_00112">
    <property type="entry name" value="GGGP_HepGP_synthase"/>
    <property type="match status" value="1"/>
</dbReference>
<dbReference type="SUPFAM" id="SSF51395">
    <property type="entry name" value="FMN-linked oxidoreductases"/>
    <property type="match status" value="1"/>
</dbReference>
<feature type="binding site" evidence="9">
    <location>
        <begin position="210"/>
        <end position="211"/>
    </location>
    <ligand>
        <name>sn-glycerol 1-phosphate</name>
        <dbReference type="ChEBI" id="CHEBI:57685"/>
    </ligand>
</feature>
<evidence type="ECO:0000256" key="2">
    <source>
        <dbReference type="ARBA" id="ARBA00022679"/>
    </source>
</evidence>
<dbReference type="CDD" id="cd02812">
    <property type="entry name" value="PcrB_like"/>
    <property type="match status" value="1"/>
</dbReference>
<evidence type="ECO:0000256" key="5">
    <source>
        <dbReference type="ARBA" id="ARBA00023098"/>
    </source>
</evidence>
<gene>
    <name evidence="9 10" type="primary">pcrB</name>
    <name evidence="10" type="ORF">J42TS3_48960</name>
</gene>
<feature type="binding site" evidence="9">
    <location>
        <position position="41"/>
    </location>
    <ligand>
        <name>Mg(2+)</name>
        <dbReference type="ChEBI" id="CHEBI:18420"/>
    </ligand>
</feature>
<keyword evidence="4 9" id="KW-0460">Magnesium</keyword>
<feature type="binding site" evidence="9">
    <location>
        <position position="190"/>
    </location>
    <ligand>
        <name>sn-glycerol 1-phosphate</name>
        <dbReference type="ChEBI" id="CHEBI:57685"/>
    </ligand>
</feature>
<sequence length="247" mass="26670">MKQSLQSWRHVFKLDPDRPLEDEVLEAICMSGSDAVMVGGSSGVTYENTVDLLSRIRRFEIPCVLEVSDLEAVVPGFDLYMIPMVLNTSRSDWLVGQHARAVEQYGYMIPWELLVPEGYLVLNPDSTVARVTEATTGLDAAAAAAYAQVADKLLQMPIIYVEYSGTFGDMELVADVRRCLEGARLFYGGGIHDAETARRAAAVSDTIVVGNAIYSDLQGALSTVRAVKGNSITGGSSNGSFYGSGSR</sequence>
<keyword evidence="1 9" id="KW-0444">Lipid biosynthesis</keyword>
<name>A0ABQ4MIQ9_9BACL</name>
<evidence type="ECO:0000313" key="10">
    <source>
        <dbReference type="EMBL" id="GIP55861.1"/>
    </source>
</evidence>
<evidence type="ECO:0000313" key="11">
    <source>
        <dbReference type="Proteomes" id="UP000679992"/>
    </source>
</evidence>
<dbReference type="PANTHER" id="PTHR40029:SF2">
    <property type="entry name" value="HEPTAPRENYLGLYCERYL PHOSPHATE SYNTHASE"/>
    <property type="match status" value="1"/>
</dbReference>